<dbReference type="PANTHER" id="PTHR46796:SF7">
    <property type="entry name" value="ARAC FAMILY TRANSCRIPTIONAL REGULATOR"/>
    <property type="match status" value="1"/>
</dbReference>
<dbReference type="PRINTS" id="PR00032">
    <property type="entry name" value="HTHARAC"/>
</dbReference>
<feature type="domain" description="HTH araC/xylS-type" evidence="4">
    <location>
        <begin position="234"/>
        <end position="332"/>
    </location>
</feature>
<dbReference type="InterPro" id="IPR018062">
    <property type="entry name" value="HTH_AraC-typ_CS"/>
</dbReference>
<dbReference type="PROSITE" id="PS00041">
    <property type="entry name" value="HTH_ARAC_FAMILY_1"/>
    <property type="match status" value="1"/>
</dbReference>
<evidence type="ECO:0000256" key="3">
    <source>
        <dbReference type="ARBA" id="ARBA00023163"/>
    </source>
</evidence>
<dbReference type="InterPro" id="IPR009057">
    <property type="entry name" value="Homeodomain-like_sf"/>
</dbReference>
<dbReference type="PROSITE" id="PS01124">
    <property type="entry name" value="HTH_ARAC_FAMILY_2"/>
    <property type="match status" value="1"/>
</dbReference>
<organism evidence="5 6">
    <name type="scientific">Aeromicrobium panaciterrae</name>
    <dbReference type="NCBI Taxonomy" id="363861"/>
    <lineage>
        <taxon>Bacteria</taxon>
        <taxon>Bacillati</taxon>
        <taxon>Actinomycetota</taxon>
        <taxon>Actinomycetes</taxon>
        <taxon>Propionibacteriales</taxon>
        <taxon>Nocardioidaceae</taxon>
        <taxon>Aeromicrobium</taxon>
    </lineage>
</organism>
<dbReference type="EMBL" id="JAVDWH010000001">
    <property type="protein sequence ID" value="MDR7087937.1"/>
    <property type="molecule type" value="Genomic_DNA"/>
</dbReference>
<keyword evidence="3" id="KW-0804">Transcription</keyword>
<dbReference type="InterPro" id="IPR020449">
    <property type="entry name" value="Tscrpt_reg_AraC-type_HTH"/>
</dbReference>
<accession>A0ABU1US16</accession>
<keyword evidence="6" id="KW-1185">Reference proteome</keyword>
<dbReference type="RefSeq" id="WP_309972144.1">
    <property type="nucleotide sequence ID" value="NZ_JAVDWH010000001.1"/>
</dbReference>
<dbReference type="SMART" id="SM00342">
    <property type="entry name" value="HTH_ARAC"/>
    <property type="match status" value="1"/>
</dbReference>
<dbReference type="SUPFAM" id="SSF46689">
    <property type="entry name" value="Homeodomain-like"/>
    <property type="match status" value="2"/>
</dbReference>
<gene>
    <name evidence="5" type="ORF">J2X11_002776</name>
</gene>
<evidence type="ECO:0000313" key="6">
    <source>
        <dbReference type="Proteomes" id="UP001257739"/>
    </source>
</evidence>
<proteinExistence type="predicted"/>
<evidence type="ECO:0000256" key="2">
    <source>
        <dbReference type="ARBA" id="ARBA00023125"/>
    </source>
</evidence>
<protein>
    <submittedName>
        <fullName evidence="5">AraC-like DNA-binding protein</fullName>
    </submittedName>
</protein>
<reference evidence="5 6" key="1">
    <citation type="submission" date="2023-07" db="EMBL/GenBank/DDBJ databases">
        <title>Sorghum-associated microbial communities from plants grown in Nebraska, USA.</title>
        <authorList>
            <person name="Schachtman D."/>
        </authorList>
    </citation>
    <scope>NUCLEOTIDE SEQUENCE [LARGE SCALE GENOMIC DNA]</scope>
    <source>
        <strain evidence="5 6">BE248</strain>
    </source>
</reference>
<dbReference type="Proteomes" id="UP001257739">
    <property type="component" value="Unassembled WGS sequence"/>
</dbReference>
<dbReference type="InterPro" id="IPR032783">
    <property type="entry name" value="AraC_lig"/>
</dbReference>
<keyword evidence="1" id="KW-0805">Transcription regulation</keyword>
<keyword evidence="2" id="KW-0238">DNA-binding</keyword>
<comment type="caution">
    <text evidence="5">The sequence shown here is derived from an EMBL/GenBank/DDBJ whole genome shotgun (WGS) entry which is preliminary data.</text>
</comment>
<dbReference type="PANTHER" id="PTHR46796">
    <property type="entry name" value="HTH-TYPE TRANSCRIPTIONAL ACTIVATOR RHAS-RELATED"/>
    <property type="match status" value="1"/>
</dbReference>
<dbReference type="Gene3D" id="1.10.10.60">
    <property type="entry name" value="Homeodomain-like"/>
    <property type="match status" value="2"/>
</dbReference>
<evidence type="ECO:0000256" key="1">
    <source>
        <dbReference type="ARBA" id="ARBA00023015"/>
    </source>
</evidence>
<evidence type="ECO:0000313" key="5">
    <source>
        <dbReference type="EMBL" id="MDR7087937.1"/>
    </source>
</evidence>
<dbReference type="InterPro" id="IPR018060">
    <property type="entry name" value="HTH_AraC"/>
</dbReference>
<name>A0ABU1US16_9ACTN</name>
<evidence type="ECO:0000259" key="4">
    <source>
        <dbReference type="PROSITE" id="PS01124"/>
    </source>
</evidence>
<dbReference type="Pfam" id="PF12833">
    <property type="entry name" value="HTH_18"/>
    <property type="match status" value="1"/>
</dbReference>
<dbReference type="Pfam" id="PF12852">
    <property type="entry name" value="Cupin_6"/>
    <property type="match status" value="1"/>
</dbReference>
<sequence length="334" mass="36106">MTIARPGHDPEAAADDRSAALSQALAQIQLSGAIFLRAEYTEAWAYESMPSDSTVAVLAPEAAQLVLFHVVVTGSCWIEAGSDKVWAHEGDVVVLPYNDQHRMGGIETADLVPISQLVNPPPWSSMPHIVHGLGGSRSEVVCGYLACDDRLFDPRMGIFPPVFVVTPPDGPLRLWVKASSDLVLQQTTAATGDLIAAPTDIPQLLLREVLKLHLANAPATDTGWLAALHDPVVAPAIAAIHGDPSRKWTLADLAREATVSSTVLDERFRSVLGLAPIRYLTGWRMHVAEDLLRSTTLSVTAIAHRVGYESEEAFSRAFKRDHGSAPSVWRVARL</sequence>
<dbReference type="InterPro" id="IPR050204">
    <property type="entry name" value="AraC_XylS_family_regulators"/>
</dbReference>